<accession>A0ABU7LP04</accession>
<dbReference type="Pfam" id="PF08327">
    <property type="entry name" value="AHSA1"/>
    <property type="match status" value="1"/>
</dbReference>
<dbReference type="Gene3D" id="3.30.530.20">
    <property type="match status" value="1"/>
</dbReference>
<dbReference type="EMBL" id="JAZDRP010000002">
    <property type="protein sequence ID" value="MEE2525650.1"/>
    <property type="molecule type" value="Genomic_DNA"/>
</dbReference>
<protein>
    <submittedName>
        <fullName evidence="4">SRPBCC domain-containing protein</fullName>
    </submittedName>
</protein>
<keyword evidence="5" id="KW-1185">Reference proteome</keyword>
<evidence type="ECO:0000256" key="1">
    <source>
        <dbReference type="ARBA" id="ARBA00006817"/>
    </source>
</evidence>
<evidence type="ECO:0000313" key="5">
    <source>
        <dbReference type="Proteomes" id="UP001354971"/>
    </source>
</evidence>
<feature type="domain" description="Activator of Hsp90 ATPase homologue 1/2-like C-terminal" evidence="3">
    <location>
        <begin position="34"/>
        <end position="163"/>
    </location>
</feature>
<dbReference type="Proteomes" id="UP001354971">
    <property type="component" value="Unassembled WGS sequence"/>
</dbReference>
<feature type="signal peptide" evidence="2">
    <location>
        <begin position="1"/>
        <end position="19"/>
    </location>
</feature>
<name>A0ABU7LP04_9PROT</name>
<dbReference type="InterPro" id="IPR013538">
    <property type="entry name" value="ASHA1/2-like_C"/>
</dbReference>
<dbReference type="RefSeq" id="WP_330198309.1">
    <property type="nucleotide sequence ID" value="NZ_JAZDRP010000002.1"/>
</dbReference>
<sequence length="169" mass="18381">MFRVLVAALAAFASLPFAAAATDRIIVASVEVEASPGTIWDMWTTEDGLSFFAPASNIDLRPGGAYEVYFLPDAPEGQRGSEGTTILGFQENRMLTITWALPPYMPDVRPYLTPLTIEIIPVSDTTTSVTITHTGWGEGGEWDDAYAYFQRNWPLVLSAMSDALTPAAE</sequence>
<keyword evidence="2" id="KW-0732">Signal</keyword>
<comment type="caution">
    <text evidence="4">The sequence shown here is derived from an EMBL/GenBank/DDBJ whole genome shotgun (WGS) entry which is preliminary data.</text>
</comment>
<evidence type="ECO:0000313" key="4">
    <source>
        <dbReference type="EMBL" id="MEE2525650.1"/>
    </source>
</evidence>
<evidence type="ECO:0000259" key="3">
    <source>
        <dbReference type="Pfam" id="PF08327"/>
    </source>
</evidence>
<proteinExistence type="inferred from homology"/>
<comment type="similarity">
    <text evidence="1">Belongs to the AHA1 family.</text>
</comment>
<reference evidence="4 5" key="1">
    <citation type="submission" date="2024-01" db="EMBL/GenBank/DDBJ databases">
        <title>Hyphobacterium bacterium isolated from marine sediment.</title>
        <authorList>
            <person name="Zhao S."/>
        </authorList>
    </citation>
    <scope>NUCLEOTIDE SEQUENCE [LARGE SCALE GENOMIC DNA]</scope>
    <source>
        <strain evidence="5">HN65</strain>
    </source>
</reference>
<dbReference type="InterPro" id="IPR023393">
    <property type="entry name" value="START-like_dom_sf"/>
</dbReference>
<evidence type="ECO:0000256" key="2">
    <source>
        <dbReference type="SAM" id="SignalP"/>
    </source>
</evidence>
<dbReference type="CDD" id="cd07814">
    <property type="entry name" value="SRPBCC_CalC_Aha1-like"/>
    <property type="match status" value="1"/>
</dbReference>
<gene>
    <name evidence="4" type="ORF">V0U79_04670</name>
</gene>
<feature type="chain" id="PRO_5045491141" evidence="2">
    <location>
        <begin position="20"/>
        <end position="169"/>
    </location>
</feature>
<organism evidence="4 5">
    <name type="scientific">Hyphobacterium lacteum</name>
    <dbReference type="NCBI Taxonomy" id="3116575"/>
    <lineage>
        <taxon>Bacteria</taxon>
        <taxon>Pseudomonadati</taxon>
        <taxon>Pseudomonadota</taxon>
        <taxon>Alphaproteobacteria</taxon>
        <taxon>Maricaulales</taxon>
        <taxon>Maricaulaceae</taxon>
        <taxon>Hyphobacterium</taxon>
    </lineage>
</organism>
<dbReference type="SUPFAM" id="SSF55961">
    <property type="entry name" value="Bet v1-like"/>
    <property type="match status" value="1"/>
</dbReference>